<reference evidence="2" key="1">
    <citation type="submission" date="2022-10" db="EMBL/GenBank/DDBJ databases">
        <title>Tapping the CABI collections for fungal endophytes: first genome assemblies for Collariella, Neodidymelliopsis, Ascochyta clinopodiicola, Didymella pomorum, Didymosphaeria variabile, Neocosmospora piperis and Neocucurbitaria cava.</title>
        <authorList>
            <person name="Hill R."/>
        </authorList>
    </citation>
    <scope>NUCLEOTIDE SEQUENCE</scope>
    <source>
        <strain evidence="2">IMI 356814</strain>
    </source>
</reference>
<dbReference type="EMBL" id="JAPEUY010000005">
    <property type="protein sequence ID" value="KAJ4373112.1"/>
    <property type="molecule type" value="Genomic_DNA"/>
</dbReference>
<evidence type="ECO:0000313" key="3">
    <source>
        <dbReference type="Proteomes" id="UP001140560"/>
    </source>
</evidence>
<protein>
    <submittedName>
        <fullName evidence="2">Uncharacterized protein</fullName>
    </submittedName>
</protein>
<organism evidence="2 3">
    <name type="scientific">Neocucurbitaria cava</name>
    <dbReference type="NCBI Taxonomy" id="798079"/>
    <lineage>
        <taxon>Eukaryota</taxon>
        <taxon>Fungi</taxon>
        <taxon>Dikarya</taxon>
        <taxon>Ascomycota</taxon>
        <taxon>Pezizomycotina</taxon>
        <taxon>Dothideomycetes</taxon>
        <taxon>Pleosporomycetidae</taxon>
        <taxon>Pleosporales</taxon>
        <taxon>Pleosporineae</taxon>
        <taxon>Cucurbitariaceae</taxon>
        <taxon>Neocucurbitaria</taxon>
    </lineage>
</organism>
<comment type="caution">
    <text evidence="2">The sequence shown here is derived from an EMBL/GenBank/DDBJ whole genome shotgun (WGS) entry which is preliminary data.</text>
</comment>
<feature type="region of interest" description="Disordered" evidence="1">
    <location>
        <begin position="143"/>
        <end position="175"/>
    </location>
</feature>
<accession>A0A9W9CPE3</accession>
<dbReference type="AlphaFoldDB" id="A0A9W9CPE3"/>
<proteinExistence type="predicted"/>
<dbReference type="Proteomes" id="UP001140560">
    <property type="component" value="Unassembled WGS sequence"/>
</dbReference>
<evidence type="ECO:0000256" key="1">
    <source>
        <dbReference type="SAM" id="MobiDB-lite"/>
    </source>
</evidence>
<evidence type="ECO:0000313" key="2">
    <source>
        <dbReference type="EMBL" id="KAJ4373112.1"/>
    </source>
</evidence>
<sequence>MRSVIFALAATAMAADVSVVWRHEKSSGSTSLAIHSADDHSVLAESCGDHIGTVDFSNVDENGAGNFSVEGNTFAVSSKNQDGVSCTRIYNGAVAVVNCSPVDFDVPEGTPKSADCFTDDEAKASFVALKARHVDDMVSATRVEQRDSPSKTFRPRQQCYDETGTAQIGDGDPHQNYYHKQISVST</sequence>
<keyword evidence="3" id="KW-1185">Reference proteome</keyword>
<name>A0A9W9CPE3_9PLEO</name>
<dbReference type="OrthoDB" id="3641682at2759"/>
<gene>
    <name evidence="2" type="ORF">N0V83_003403</name>
</gene>